<proteinExistence type="predicted"/>
<dbReference type="EMBL" id="JYDU01000022">
    <property type="protein sequence ID" value="KRX98323.1"/>
    <property type="molecule type" value="Genomic_DNA"/>
</dbReference>
<evidence type="ECO:0000313" key="2">
    <source>
        <dbReference type="Proteomes" id="UP000054815"/>
    </source>
</evidence>
<dbReference type="AlphaFoldDB" id="A0A0V0YDD6"/>
<gene>
    <name evidence="1" type="ORF">T4E_9148</name>
</gene>
<sequence length="101" mass="11300">MISTLPSTPMPMISTRKQVTVHCTLTLRKEDVSVSLATSLTTITVTNSDWFISIEFDAHSNLPFCFVSALCFTDSKSDHFLLATENNKLYCLVCSFQQTNN</sequence>
<accession>A0A0V0YDD6</accession>
<reference evidence="1 2" key="1">
    <citation type="submission" date="2015-01" db="EMBL/GenBank/DDBJ databases">
        <title>Evolution of Trichinella species and genotypes.</title>
        <authorList>
            <person name="Korhonen P.K."/>
            <person name="Edoardo P."/>
            <person name="Giuseppe L.R."/>
            <person name="Gasser R.B."/>
        </authorList>
    </citation>
    <scope>NUCLEOTIDE SEQUENCE [LARGE SCALE GENOMIC DNA]</scope>
    <source>
        <strain evidence="1">ISS141</strain>
    </source>
</reference>
<dbReference type="Proteomes" id="UP000054815">
    <property type="component" value="Unassembled WGS sequence"/>
</dbReference>
<evidence type="ECO:0000313" key="1">
    <source>
        <dbReference type="EMBL" id="KRX98323.1"/>
    </source>
</evidence>
<comment type="caution">
    <text evidence="1">The sequence shown here is derived from an EMBL/GenBank/DDBJ whole genome shotgun (WGS) entry which is preliminary data.</text>
</comment>
<protein>
    <submittedName>
        <fullName evidence="1">Uncharacterized protein</fullName>
    </submittedName>
</protein>
<name>A0A0V0YDD6_TRIPS</name>
<organism evidence="1 2">
    <name type="scientific">Trichinella pseudospiralis</name>
    <name type="common">Parasitic roundworm</name>
    <dbReference type="NCBI Taxonomy" id="6337"/>
    <lineage>
        <taxon>Eukaryota</taxon>
        <taxon>Metazoa</taxon>
        <taxon>Ecdysozoa</taxon>
        <taxon>Nematoda</taxon>
        <taxon>Enoplea</taxon>
        <taxon>Dorylaimia</taxon>
        <taxon>Trichinellida</taxon>
        <taxon>Trichinellidae</taxon>
        <taxon>Trichinella</taxon>
    </lineage>
</organism>